<dbReference type="InterPro" id="IPR039421">
    <property type="entry name" value="Type_1_exporter"/>
</dbReference>
<feature type="transmembrane region" description="Helical" evidence="10">
    <location>
        <begin position="625"/>
        <end position="645"/>
    </location>
</feature>
<feature type="domain" description="ABC transporter" evidence="11">
    <location>
        <begin position="717"/>
        <end position="954"/>
    </location>
</feature>
<dbReference type="GO" id="GO:0005524">
    <property type="term" value="F:ATP binding"/>
    <property type="evidence" value="ECO:0007669"/>
    <property type="project" value="UniProtKB-KW"/>
</dbReference>
<dbReference type="SUPFAM" id="SSF90123">
    <property type="entry name" value="ABC transporter transmembrane region"/>
    <property type="match status" value="1"/>
</dbReference>
<dbReference type="InterPro" id="IPR036640">
    <property type="entry name" value="ABC1_TM_sf"/>
</dbReference>
<evidence type="ECO:0000313" key="13">
    <source>
        <dbReference type="EMBL" id="KAK7744287.1"/>
    </source>
</evidence>
<dbReference type="Proteomes" id="UP001320420">
    <property type="component" value="Unassembled WGS sequence"/>
</dbReference>
<evidence type="ECO:0000256" key="8">
    <source>
        <dbReference type="ARBA" id="ARBA00023136"/>
    </source>
</evidence>
<comment type="caution">
    <text evidence="13">The sequence shown here is derived from an EMBL/GenBank/DDBJ whole genome shotgun (WGS) entry which is preliminary data.</text>
</comment>
<dbReference type="FunFam" id="3.40.50.300:FF:001530">
    <property type="entry name" value="ABC multidrug transporter (Eurofung)"/>
    <property type="match status" value="1"/>
</dbReference>
<comment type="subcellular location">
    <subcellularLocation>
        <location evidence="2">Endomembrane system</location>
    </subcellularLocation>
    <subcellularLocation>
        <location evidence="1">Membrane</location>
        <topology evidence="1">Multi-pass membrane protein</topology>
    </subcellularLocation>
</comment>
<proteinExistence type="inferred from homology"/>
<gene>
    <name evidence="13" type="ORF">SLS62_010314</name>
</gene>
<evidence type="ECO:0000256" key="9">
    <source>
        <dbReference type="SAM" id="MobiDB-lite"/>
    </source>
</evidence>
<dbReference type="GO" id="GO:0016887">
    <property type="term" value="F:ATP hydrolysis activity"/>
    <property type="evidence" value="ECO:0007669"/>
    <property type="project" value="InterPro"/>
</dbReference>
<evidence type="ECO:0000256" key="5">
    <source>
        <dbReference type="ARBA" id="ARBA00022741"/>
    </source>
</evidence>
<name>A0AAN9YIP3_9PEZI</name>
<evidence type="ECO:0000256" key="1">
    <source>
        <dbReference type="ARBA" id="ARBA00004141"/>
    </source>
</evidence>
<keyword evidence="14" id="KW-1185">Reference proteome</keyword>
<organism evidence="13 14">
    <name type="scientific">Diatrype stigma</name>
    <dbReference type="NCBI Taxonomy" id="117547"/>
    <lineage>
        <taxon>Eukaryota</taxon>
        <taxon>Fungi</taxon>
        <taxon>Dikarya</taxon>
        <taxon>Ascomycota</taxon>
        <taxon>Pezizomycotina</taxon>
        <taxon>Sordariomycetes</taxon>
        <taxon>Xylariomycetidae</taxon>
        <taxon>Xylariales</taxon>
        <taxon>Diatrypaceae</taxon>
        <taxon>Diatrype</taxon>
    </lineage>
</organism>
<feature type="transmembrane region" description="Helical" evidence="10">
    <location>
        <begin position="518"/>
        <end position="541"/>
    </location>
</feature>
<feature type="transmembrane region" description="Helical" evidence="10">
    <location>
        <begin position="478"/>
        <end position="506"/>
    </location>
</feature>
<feature type="domain" description="ABC transmembrane type-1" evidence="12">
    <location>
        <begin position="482"/>
        <end position="740"/>
    </location>
</feature>
<dbReference type="Gene3D" id="1.20.1560.10">
    <property type="entry name" value="ABC transporter type 1, transmembrane domain"/>
    <property type="match status" value="1"/>
</dbReference>
<dbReference type="FunFam" id="3.40.50.300:FF:000913">
    <property type="entry name" value="ABC multidrug transporter SitT"/>
    <property type="match status" value="1"/>
</dbReference>
<dbReference type="Gene3D" id="3.40.50.300">
    <property type="entry name" value="P-loop containing nucleotide triphosphate hydrolases"/>
    <property type="match status" value="2"/>
</dbReference>
<reference evidence="13 14" key="1">
    <citation type="submission" date="2024-02" db="EMBL/GenBank/DDBJ databases">
        <title>De novo assembly and annotation of 12 fungi associated with fruit tree decline syndrome in Ontario, Canada.</title>
        <authorList>
            <person name="Sulman M."/>
            <person name="Ellouze W."/>
            <person name="Ilyukhin E."/>
        </authorList>
    </citation>
    <scope>NUCLEOTIDE SEQUENCE [LARGE SCALE GENOMIC DNA]</scope>
    <source>
        <strain evidence="13 14">M11/M66-122</strain>
    </source>
</reference>
<evidence type="ECO:0000256" key="4">
    <source>
        <dbReference type="ARBA" id="ARBA00022692"/>
    </source>
</evidence>
<dbReference type="SUPFAM" id="SSF52540">
    <property type="entry name" value="P-loop containing nucleoside triphosphate hydrolases"/>
    <property type="match status" value="2"/>
</dbReference>
<evidence type="ECO:0000256" key="2">
    <source>
        <dbReference type="ARBA" id="ARBA00004308"/>
    </source>
</evidence>
<dbReference type="PROSITE" id="PS50929">
    <property type="entry name" value="ABC_TM1F"/>
    <property type="match status" value="1"/>
</dbReference>
<dbReference type="PANTHER" id="PTHR24221:SF213">
    <property type="entry name" value="ABC MULTIDRUG TRANSPORTER (EUROFUNG)"/>
    <property type="match status" value="1"/>
</dbReference>
<keyword evidence="5" id="KW-0547">Nucleotide-binding</keyword>
<dbReference type="AlphaFoldDB" id="A0AAN9YIP3"/>
<dbReference type="PANTHER" id="PTHR24221">
    <property type="entry name" value="ATP-BINDING CASSETTE SUB-FAMILY B"/>
    <property type="match status" value="1"/>
</dbReference>
<dbReference type="EMBL" id="JAKJXP020000124">
    <property type="protein sequence ID" value="KAK7744287.1"/>
    <property type="molecule type" value="Genomic_DNA"/>
</dbReference>
<dbReference type="Pfam" id="PF00664">
    <property type="entry name" value="ABC_membrane"/>
    <property type="match status" value="1"/>
</dbReference>
<evidence type="ECO:0000256" key="3">
    <source>
        <dbReference type="ARBA" id="ARBA00007577"/>
    </source>
</evidence>
<dbReference type="InterPro" id="IPR003593">
    <property type="entry name" value="AAA+_ATPase"/>
</dbReference>
<dbReference type="GO" id="GO:0012505">
    <property type="term" value="C:endomembrane system"/>
    <property type="evidence" value="ECO:0007669"/>
    <property type="project" value="UniProtKB-SubCell"/>
</dbReference>
<feature type="compositionally biased region" description="Basic and acidic residues" evidence="9">
    <location>
        <begin position="1"/>
        <end position="18"/>
    </location>
</feature>
<feature type="region of interest" description="Disordered" evidence="9">
    <location>
        <begin position="1"/>
        <end position="54"/>
    </location>
</feature>
<comment type="similarity">
    <text evidence="3">Belongs to the ABC transporter superfamily. ABCB family. Multidrug resistance exporter (TC 3.A.1.201) subfamily.</text>
</comment>
<dbReference type="InterPro" id="IPR017871">
    <property type="entry name" value="ABC_transporter-like_CS"/>
</dbReference>
<dbReference type="InterPro" id="IPR003439">
    <property type="entry name" value="ABC_transporter-like_ATP-bd"/>
</dbReference>
<accession>A0AAN9YIP3</accession>
<feature type="domain" description="ABC transporter" evidence="11">
    <location>
        <begin position="149"/>
        <end position="407"/>
    </location>
</feature>
<evidence type="ECO:0000259" key="11">
    <source>
        <dbReference type="PROSITE" id="PS50893"/>
    </source>
</evidence>
<sequence>MGGKETEEGAQRSNRGKDIIGPSFPTDTTGNDDTSKENESITGTPTGRTSLSAEASVTSLPGYTSATELLNGSEQAIETVSKAQEGHPERSVVLMCLMMIGTNVSSIASPLSAASEASSSAQILFNGIDAPKPKVAGLKDPEVSASNDIVLWNINFTYPTRPELKVLDELKLIIPAGKTTAIVGPSGSGKSTIVALLERWYELNGDMDQNKLVLFFRNGLIRVGEHKLQDIDLKWWRSQIGLVEQEPFLFDDTIFENVSHGLIGTEWENAESEKKKELVETACRESFADEFIARLPEGYNTNVGDAGIRLSGGQRQRLAIARAIVRNPKILILDEATSSIDNRGEAVVQAALDRVSKDRTTIMIAHRLSTVQKADNIIVLAKGKVVQWGNHASLMATVGGPYWLLVSSQQLEMDQAGQHDDSPEVSEEGKRTIDLMTLDKEQAETRGSQGVETDEDEYQPRGLFRSFGTLLVDQKPHWYWYAMMLSGSLITGATSPVQAYLLAAIISSFGLQAEYLTITTNFWCLMFVVLACGAGIGYFCLGFAATRVSFNVASTYQREYFQGIISKAISWFDGEGRSTGALAGLLANDPVQLHQLLGVNMAFVATSVFSVTGCIIIAFCFGWKLALVALASAMPLAMAAGFFRVRIEKAFEKMNVEVFATSAKWATESIAANRTVTALTMEQRICERYETLLRDHVSNAFKKARWTSFIFAASDSLPLLCMAFVLWVLSGLAIGSALSPVEKGQFAAIVGPSGCGKTSIISLLERFYKVNSGTITYDGHDIEDMKLQDYRKTISLVAQEPNLFDGTIRENILIGVDPTEGSEDRMFEACKEAGIHDFLLSLQEGYDTVVGTKGVLLSGGQKQRISIARALIRRPRLLLLDEATSNLDSETEKQIQETFERTRKGRTMIIVAHRLATVKNADVIFVLGDGQVLESGTHLSLLQKKGIYHGMCLAQALDR</sequence>
<feature type="transmembrane region" description="Helical" evidence="10">
    <location>
        <begin position="596"/>
        <end position="619"/>
    </location>
</feature>
<dbReference type="InterPro" id="IPR027417">
    <property type="entry name" value="P-loop_NTPase"/>
</dbReference>
<evidence type="ECO:0000256" key="6">
    <source>
        <dbReference type="ARBA" id="ARBA00022840"/>
    </source>
</evidence>
<protein>
    <submittedName>
        <fullName evidence="13">Uncharacterized protein</fullName>
    </submittedName>
</protein>
<dbReference type="Pfam" id="PF00005">
    <property type="entry name" value="ABC_tran"/>
    <property type="match status" value="1"/>
</dbReference>
<feature type="compositionally biased region" description="Polar residues" evidence="9">
    <location>
        <begin position="40"/>
        <end position="54"/>
    </location>
</feature>
<keyword evidence="7 10" id="KW-1133">Transmembrane helix</keyword>
<keyword evidence="6" id="KW-0067">ATP-binding</keyword>
<evidence type="ECO:0000259" key="12">
    <source>
        <dbReference type="PROSITE" id="PS50929"/>
    </source>
</evidence>
<keyword evidence="8 10" id="KW-0472">Membrane</keyword>
<evidence type="ECO:0000256" key="7">
    <source>
        <dbReference type="ARBA" id="ARBA00022989"/>
    </source>
</evidence>
<keyword evidence="4 10" id="KW-0812">Transmembrane</keyword>
<evidence type="ECO:0000313" key="14">
    <source>
        <dbReference type="Proteomes" id="UP001320420"/>
    </source>
</evidence>
<feature type="transmembrane region" description="Helical" evidence="10">
    <location>
        <begin position="709"/>
        <end position="729"/>
    </location>
</feature>
<dbReference type="InterPro" id="IPR011527">
    <property type="entry name" value="ABC1_TM_dom"/>
</dbReference>
<dbReference type="CDD" id="cd18578">
    <property type="entry name" value="ABC_6TM_Pgp_ABCB1_D2_like"/>
    <property type="match status" value="1"/>
</dbReference>
<dbReference type="GO" id="GO:0140359">
    <property type="term" value="F:ABC-type transporter activity"/>
    <property type="evidence" value="ECO:0007669"/>
    <property type="project" value="InterPro"/>
</dbReference>
<evidence type="ECO:0000256" key="10">
    <source>
        <dbReference type="SAM" id="Phobius"/>
    </source>
</evidence>
<dbReference type="GO" id="GO:0016020">
    <property type="term" value="C:membrane"/>
    <property type="evidence" value="ECO:0007669"/>
    <property type="project" value="UniProtKB-SubCell"/>
</dbReference>
<dbReference type="SMART" id="SM00382">
    <property type="entry name" value="AAA"/>
    <property type="match status" value="2"/>
</dbReference>
<dbReference type="PROSITE" id="PS50893">
    <property type="entry name" value="ABC_TRANSPORTER_2"/>
    <property type="match status" value="2"/>
</dbReference>
<dbReference type="PROSITE" id="PS00211">
    <property type="entry name" value="ABC_TRANSPORTER_1"/>
    <property type="match status" value="2"/>
</dbReference>